<proteinExistence type="predicted"/>
<organism evidence="3 4">
    <name type="scientific">Cannabis sativa</name>
    <name type="common">Hemp</name>
    <name type="synonym">Marijuana</name>
    <dbReference type="NCBI Taxonomy" id="3483"/>
    <lineage>
        <taxon>Eukaryota</taxon>
        <taxon>Viridiplantae</taxon>
        <taxon>Streptophyta</taxon>
        <taxon>Embryophyta</taxon>
        <taxon>Tracheophyta</taxon>
        <taxon>Spermatophyta</taxon>
        <taxon>Magnoliopsida</taxon>
        <taxon>eudicotyledons</taxon>
        <taxon>Gunneridae</taxon>
        <taxon>Pentapetalae</taxon>
        <taxon>rosids</taxon>
        <taxon>fabids</taxon>
        <taxon>Rosales</taxon>
        <taxon>Cannabaceae</taxon>
        <taxon>Cannabis</taxon>
    </lineage>
</organism>
<dbReference type="Proteomes" id="UP000596661">
    <property type="component" value="Chromosome 8"/>
</dbReference>
<dbReference type="InterPro" id="IPR013320">
    <property type="entry name" value="ConA-like_dom_sf"/>
</dbReference>
<evidence type="ECO:0000256" key="1">
    <source>
        <dbReference type="SAM" id="MobiDB-lite"/>
    </source>
</evidence>
<feature type="region of interest" description="Disordered" evidence="1">
    <location>
        <begin position="1"/>
        <end position="22"/>
    </location>
</feature>
<dbReference type="GO" id="GO:0016762">
    <property type="term" value="F:xyloglucan:xyloglucosyl transferase activity"/>
    <property type="evidence" value="ECO:0007669"/>
    <property type="project" value="InterPro"/>
</dbReference>
<accession>A0A803R7T6</accession>
<dbReference type="GO" id="GO:0048046">
    <property type="term" value="C:apoplast"/>
    <property type="evidence" value="ECO:0007669"/>
    <property type="project" value="InterPro"/>
</dbReference>
<feature type="compositionally biased region" description="Low complexity" evidence="1">
    <location>
        <begin position="1"/>
        <end position="18"/>
    </location>
</feature>
<evidence type="ECO:0000313" key="3">
    <source>
        <dbReference type="EnsemblPlants" id="cds.novel_model_6118_5bd9a17a"/>
    </source>
</evidence>
<dbReference type="Pfam" id="PF06955">
    <property type="entry name" value="XET_C"/>
    <property type="match status" value="1"/>
</dbReference>
<dbReference type="EMBL" id="UZAU01000681">
    <property type="status" value="NOT_ANNOTATED_CDS"/>
    <property type="molecule type" value="Genomic_DNA"/>
</dbReference>
<dbReference type="InterPro" id="IPR010713">
    <property type="entry name" value="XET_C"/>
</dbReference>
<dbReference type="AlphaFoldDB" id="A0A803R7T6"/>
<keyword evidence="4" id="KW-1185">Reference proteome</keyword>
<dbReference type="GO" id="GO:0004553">
    <property type="term" value="F:hydrolase activity, hydrolyzing O-glycosyl compounds"/>
    <property type="evidence" value="ECO:0007669"/>
    <property type="project" value="InterPro"/>
</dbReference>
<sequence>MNSGSSSCASNSQTNSNSWLNQELDSTGEQKLKWVQKNYLIYNYCTDSKRFPQGYPLECTVA</sequence>
<evidence type="ECO:0000259" key="2">
    <source>
        <dbReference type="Pfam" id="PF06955"/>
    </source>
</evidence>
<reference evidence="3" key="2">
    <citation type="submission" date="2021-03" db="UniProtKB">
        <authorList>
            <consortium name="EnsemblPlants"/>
        </authorList>
    </citation>
    <scope>IDENTIFICATION</scope>
</reference>
<dbReference type="SUPFAM" id="SSF49899">
    <property type="entry name" value="Concanavalin A-like lectins/glucanases"/>
    <property type="match status" value="1"/>
</dbReference>
<dbReference type="Gramene" id="novel_model_6118_5bd9a17a">
    <property type="protein sequence ID" value="cds.novel_model_6118_5bd9a17a"/>
    <property type="gene ID" value="novel_gene_3157_5bd9a17a"/>
</dbReference>
<dbReference type="InterPro" id="IPR044791">
    <property type="entry name" value="Beta-glucanase/XTH"/>
</dbReference>
<dbReference type="PANTHER" id="PTHR31062">
    <property type="entry name" value="XYLOGLUCAN ENDOTRANSGLUCOSYLASE/HYDROLASE PROTEIN 8-RELATED"/>
    <property type="match status" value="1"/>
</dbReference>
<dbReference type="Gene3D" id="2.60.120.200">
    <property type="match status" value="1"/>
</dbReference>
<evidence type="ECO:0000313" key="4">
    <source>
        <dbReference type="Proteomes" id="UP000596661"/>
    </source>
</evidence>
<dbReference type="GO" id="GO:0044042">
    <property type="term" value="P:glucan metabolic process"/>
    <property type="evidence" value="ECO:0007669"/>
    <property type="project" value="InterPro"/>
</dbReference>
<protein>
    <recommendedName>
        <fullName evidence="2">Xyloglucan endo-transglycosylase C-terminal domain-containing protein</fullName>
    </recommendedName>
</protein>
<dbReference type="EnsemblPlants" id="novel_model_6118_5bd9a17a">
    <property type="protein sequence ID" value="cds.novel_model_6118_5bd9a17a"/>
    <property type="gene ID" value="novel_gene_3157_5bd9a17a"/>
</dbReference>
<reference evidence="3" key="1">
    <citation type="submission" date="2018-11" db="EMBL/GenBank/DDBJ databases">
        <authorList>
            <person name="Grassa J C."/>
        </authorList>
    </citation>
    <scope>NUCLEOTIDE SEQUENCE [LARGE SCALE GENOMIC DNA]</scope>
</reference>
<name>A0A803R7T6_CANSA</name>
<feature type="domain" description="Xyloglucan endo-transglycosylase C-terminal" evidence="2">
    <location>
        <begin position="15"/>
        <end position="59"/>
    </location>
</feature>